<keyword evidence="2" id="KW-1185">Reference proteome</keyword>
<dbReference type="EMBL" id="BMIJ01000001">
    <property type="protein sequence ID" value="GGB82088.1"/>
    <property type="molecule type" value="Genomic_DNA"/>
</dbReference>
<evidence type="ECO:0000313" key="1">
    <source>
        <dbReference type="EMBL" id="GGB82088.1"/>
    </source>
</evidence>
<gene>
    <name evidence="1" type="ORF">GCM10011352_04870</name>
</gene>
<name>A0ABQ1JY69_9GAMM</name>
<accession>A0ABQ1JY69</accession>
<comment type="caution">
    <text evidence="1">The sequence shown here is derived from an EMBL/GenBank/DDBJ whole genome shotgun (WGS) entry which is preliminary data.</text>
</comment>
<dbReference type="RefSeq" id="WP_188745503.1">
    <property type="nucleotide sequence ID" value="NZ_BMIJ01000001.1"/>
</dbReference>
<sequence>MARPLKPIFEREEIERFIQPTLSGVLRMNALKVSEKIKTSEEGFLRNVLSAESLVLKLSHQNAPPGFQVRGEDPLMSIDASHELLRLGADWRGLNAILNGGDKKGDSEPERKIMPRFLAFYESFEPLMRKYSGDLTVGGGGYFSNVFVEEFGFLLKKGFDEFQLTIRSQEIATATKRLQTRINRNRLQQQRYLDSLLESYGDLYVVYLNLGYDIYQPRRSYNAIRRDFEYFMKERRHNPLWKDDLAGFLWKLSDGVERGYHYHLILFYRGDRVEQHLQDKRLLSDKWVKETTEGVGAWFEQVLPAGQECDFLLPDGIVSCEGGESYERLIGFIHYLNKLDYLIQLEVPKGANVYGRGQIAAR</sequence>
<evidence type="ECO:0008006" key="3">
    <source>
        <dbReference type="Google" id="ProtNLM"/>
    </source>
</evidence>
<evidence type="ECO:0000313" key="2">
    <source>
        <dbReference type="Proteomes" id="UP000629025"/>
    </source>
</evidence>
<organism evidence="1 2">
    <name type="scientific">Marinobacterium zhoushanense</name>
    <dbReference type="NCBI Taxonomy" id="1679163"/>
    <lineage>
        <taxon>Bacteria</taxon>
        <taxon>Pseudomonadati</taxon>
        <taxon>Pseudomonadota</taxon>
        <taxon>Gammaproteobacteria</taxon>
        <taxon>Oceanospirillales</taxon>
        <taxon>Oceanospirillaceae</taxon>
        <taxon>Marinobacterium</taxon>
    </lineage>
</organism>
<dbReference type="Proteomes" id="UP000629025">
    <property type="component" value="Unassembled WGS sequence"/>
</dbReference>
<protein>
    <recommendedName>
        <fullName evidence="3">Inovirus Gp2 family protein</fullName>
    </recommendedName>
</protein>
<proteinExistence type="predicted"/>
<reference evidence="2" key="1">
    <citation type="journal article" date="2019" name="Int. J. Syst. Evol. Microbiol.">
        <title>The Global Catalogue of Microorganisms (GCM) 10K type strain sequencing project: providing services to taxonomists for standard genome sequencing and annotation.</title>
        <authorList>
            <consortium name="The Broad Institute Genomics Platform"/>
            <consortium name="The Broad Institute Genome Sequencing Center for Infectious Disease"/>
            <person name="Wu L."/>
            <person name="Ma J."/>
        </authorList>
    </citation>
    <scope>NUCLEOTIDE SEQUENCE [LARGE SCALE GENOMIC DNA]</scope>
    <source>
        <strain evidence="2">CGMCC 1.15341</strain>
    </source>
</reference>